<evidence type="ECO:0000313" key="3">
    <source>
        <dbReference type="Proteomes" id="UP000067448"/>
    </source>
</evidence>
<evidence type="ECO:0000313" key="2">
    <source>
        <dbReference type="EMBL" id="GAQ62618.1"/>
    </source>
</evidence>
<dbReference type="AlphaFoldDB" id="A0A124C3X0"/>
<name>A0A124C3X0_STRSC</name>
<evidence type="ECO:0000256" key="1">
    <source>
        <dbReference type="SAM" id="SignalP"/>
    </source>
</evidence>
<dbReference type="Proteomes" id="UP000067448">
    <property type="component" value="Unassembled WGS sequence"/>
</dbReference>
<organism evidence="2 3">
    <name type="scientific">Streptomyces scabiei</name>
    <dbReference type="NCBI Taxonomy" id="1930"/>
    <lineage>
        <taxon>Bacteria</taxon>
        <taxon>Bacillati</taxon>
        <taxon>Actinomycetota</taxon>
        <taxon>Actinomycetes</taxon>
        <taxon>Kitasatosporales</taxon>
        <taxon>Streptomycetaceae</taxon>
        <taxon>Streptomyces</taxon>
    </lineage>
</organism>
<proteinExistence type="predicted"/>
<comment type="caution">
    <text evidence="2">The sequence shown here is derived from an EMBL/GenBank/DDBJ whole genome shotgun (WGS) entry which is preliminary data.</text>
</comment>
<feature type="chain" id="PRO_5007170479" description="Calcium-binding protein" evidence="1">
    <location>
        <begin position="31"/>
        <end position="266"/>
    </location>
</feature>
<sequence>MGNILHKRAIVGAAIGALALSAFVAPAAQAAPTAGDTTISNVVVNGGKPVVVGTGKKTVTVTFKASDNAGIDLANVTVVLYHGADLDTADSGAVANGNSDSRATCTEVSATTASCKASFTVETQKNLINSVAGTWKAWIFAWANDDDNAKKDPAKTFKIQRQTKLTGANASPEPVKKGSTITVTSKLTRANWDTEKFPAYGGQSVKLQFKKSGTSTYTDVKTVKSSSAGALKTTVKASADGAYRFVFAGSSGTAAVTSAADAIDVK</sequence>
<reference evidence="3" key="3">
    <citation type="submission" date="2016-02" db="EMBL/GenBank/DDBJ databases">
        <title>Draft genome of pathogenic Streptomyces sp. in Japan.</title>
        <authorList>
            <person name="Tomihama T."/>
            <person name="Ikenaga M."/>
            <person name="Sakai M."/>
            <person name="Okubo T."/>
            <person name="Ikeda S."/>
        </authorList>
    </citation>
    <scope>NUCLEOTIDE SEQUENCE [LARGE SCALE GENOMIC DNA]</scope>
    <source>
        <strain evidence="3">S58</strain>
    </source>
</reference>
<accession>A0A124C3X0</accession>
<dbReference type="OrthoDB" id="3296851at2"/>
<reference evidence="3" key="1">
    <citation type="submission" date="2015-11" db="EMBL/GenBank/DDBJ databases">
        <authorList>
            <consortium name="Cross-ministerial Strategic Innovation Promotion Program (SIP) consortium"/>
            <person name="Tomihama T."/>
            <person name="Ikenaga M."/>
            <person name="Sakai M."/>
            <person name="Okubo T."/>
            <person name="Ikeda S."/>
        </authorList>
    </citation>
    <scope>NUCLEOTIDE SEQUENCE [LARGE SCALE GENOMIC DNA]</scope>
    <source>
        <strain evidence="3">S58</strain>
    </source>
</reference>
<reference evidence="2 3" key="2">
    <citation type="journal article" date="2016" name="Genome Announc.">
        <title>Draft Genome Sequences of Streptomyces scabiei S58, Streptomyces turgidiscabies T45, and Streptomyces acidiscabies a10, the Pathogens of Potato Common Scab, Isolated in Japan.</title>
        <authorList>
            <person name="Tomihama T."/>
            <person name="Nishi Y."/>
            <person name="Sakai M."/>
            <person name="Ikenaga M."/>
            <person name="Okubo T."/>
            <person name="Ikeda S."/>
        </authorList>
    </citation>
    <scope>NUCLEOTIDE SEQUENCE [LARGE SCALE GENOMIC DNA]</scope>
    <source>
        <strain evidence="2 3">S58</strain>
    </source>
</reference>
<dbReference type="EMBL" id="BCMM01000012">
    <property type="protein sequence ID" value="GAQ62618.1"/>
    <property type="molecule type" value="Genomic_DNA"/>
</dbReference>
<feature type="signal peptide" evidence="1">
    <location>
        <begin position="1"/>
        <end position="30"/>
    </location>
</feature>
<protein>
    <recommendedName>
        <fullName evidence="4">Calcium-binding protein</fullName>
    </recommendedName>
</protein>
<keyword evidence="1" id="KW-0732">Signal</keyword>
<gene>
    <name evidence="2" type="ORF">SsS58_02988</name>
</gene>
<evidence type="ECO:0008006" key="4">
    <source>
        <dbReference type="Google" id="ProtNLM"/>
    </source>
</evidence>